<feature type="binding site" evidence="5">
    <location>
        <begin position="411"/>
        <end position="412"/>
    </location>
    <ligand>
        <name>AMP</name>
        <dbReference type="ChEBI" id="CHEBI:456215"/>
    </ligand>
</feature>
<dbReference type="GO" id="GO:0016620">
    <property type="term" value="F:oxidoreductase activity, acting on the aldehyde or oxo group of donors, NAD or NADP as acceptor"/>
    <property type="evidence" value="ECO:0007669"/>
    <property type="project" value="UniProtKB-UniRule"/>
</dbReference>
<keyword evidence="8" id="KW-1185">Reference proteome</keyword>
<organism evidence="7 8">
    <name type="scientific">Nocardia colli</name>
    <dbReference type="NCBI Taxonomy" id="2545717"/>
    <lineage>
        <taxon>Bacteria</taxon>
        <taxon>Bacillati</taxon>
        <taxon>Actinomycetota</taxon>
        <taxon>Actinomycetes</taxon>
        <taxon>Mycobacteriales</taxon>
        <taxon>Nocardiaceae</taxon>
        <taxon>Nocardia</taxon>
    </lineage>
</organism>
<keyword evidence="4 5" id="KW-0067">ATP-binding</keyword>
<dbReference type="InterPro" id="IPR046407">
    <property type="entry name" value="CAR"/>
</dbReference>
<feature type="binding site" evidence="5">
    <location>
        <begin position="501"/>
        <end position="504"/>
    </location>
    <ligand>
        <name>AMP</name>
        <dbReference type="ChEBI" id="CHEBI:456215"/>
    </ligand>
</feature>
<feature type="binding site" evidence="5">
    <location>
        <position position="510"/>
    </location>
    <ligand>
        <name>AMP</name>
        <dbReference type="ChEBI" id="CHEBI:456215"/>
    </ligand>
</feature>
<dbReference type="NCBIfam" id="NF041592">
    <property type="entry name" value="carboxyl_red"/>
    <property type="match status" value="1"/>
</dbReference>
<dbReference type="Pfam" id="PF00501">
    <property type="entry name" value="AMP-binding"/>
    <property type="match status" value="1"/>
</dbReference>
<sequence>MSIDSREERLARRIADLHATDAQFVSALPDEAVTAALEQPGLRLSQLVRTALSGYAERPALGQRAVRFVEDKATGRVSTELQHSFDTVTYGELSERIDAFAGALAGVVRPGDRVCILGFSSVDYTTIDLALIPLGAVSVPLQTSAPVTQMRPIVEETEPRVLASSVDYLADAVELALAAAPERLVVFDYLPQVNAQREAFEAARARLAAAGSPAVLESFADVLDRGKDVTTTDFVPNEADPLTLLIYTSGSTGAPKGAMYTERLVANFWRRSTKAAWGQEGSTPAITLNFMPMSHVMGRAVLYWTLGTGGTAYFAARSDLSTLLEDLALVRPTQLNFVPRIWDMLFQEFHSELDRRSADGADRAELEAEVMADQRRSLLGGRFVTALTGSAPISPELRAFVETYLDLHLLEGYGSTESGAVFIDGHVRRPPITDYKLVDVPDLGYFRTDRPHPRGELLVQSNDLFPGYYKRAEVTASVFDADGYYRTGDIVAEIGPDELVYLDRRNNVQKLSQGEFVTVSTLEAVFDSSPVVQQIYIYGNSARAYLLAVVVPTPEASARTGGDVEALKSLISDSLQEVARTAELQSYEIPRGLLIETTPFTLENGLLTGIRKLARPKLKEHYGDRLEQLYRELAEGQADELRTLRRDGADRPVLETVSRAAGALLGASTADRRPDAHFTDLGGDSLSALTFANLLHEIYDLDVPVGVIVSPATDLQTIADYIEAERTGGSKRATFATVHGRDATEAHAGNLTLDKFIDAETLAAAPALPRPSAEIRTVLLTGASGFLGRYLALEWLERLSLVDGKLICLVRAKDDAAARARLDETFDSGDPELLRHYRNLAADHLEVIAGDKGEADLGLDRQTWQRLADTVDVIVDPAALVNHVLPYSQLFGPNAAGTAELIRLALTTKLKPFTYVSTIGVGAQIEPSAFTEDADIRVASPTRAVDDSYANGYGNSKWAGEVLLRQANDLCGLPVAVFRCDMILVSDRYDGQLNLPDMFTRMMLSLVATGIAPGSFYETDADGNRQRAHYDGLPVDFIAEAITTLGEQVTDGFETYHVMNPYDDGIGLDEYVDWLIDAGYSIQRIAEYDDWLRRFETALRALPEQQRQHSLLPLLHNYQRPEQPIRGSFAPTERFHAAVQEAKVGQDKDIPHVTAPIIVKYITNLKMRGLL</sequence>
<comment type="caution">
    <text evidence="7">The sequence shown here is derived from an EMBL/GenBank/DDBJ whole genome shotgun (WGS) entry which is preliminary data.</text>
</comment>
<evidence type="ECO:0000259" key="6">
    <source>
        <dbReference type="PROSITE" id="PS50075"/>
    </source>
</evidence>
<dbReference type="PROSITE" id="PS50075">
    <property type="entry name" value="CARRIER"/>
    <property type="match status" value="1"/>
</dbReference>
<feature type="binding site" evidence="5">
    <location>
        <position position="953"/>
    </location>
    <ligand>
        <name>NADP(+)</name>
        <dbReference type="ChEBI" id="CHEBI:58349"/>
    </ligand>
</feature>
<dbReference type="HAMAP" id="MF_02247">
    <property type="entry name" value="Carbox_acid_reduct"/>
    <property type="match status" value="1"/>
</dbReference>
<dbReference type="InterPro" id="IPR020806">
    <property type="entry name" value="PKS_PP-bd"/>
</dbReference>
<evidence type="ECO:0000256" key="5">
    <source>
        <dbReference type="HAMAP-Rule" id="MF_02247"/>
    </source>
</evidence>
<dbReference type="Gene3D" id="3.40.50.720">
    <property type="entry name" value="NAD(P)-binding Rossmann-like Domain"/>
    <property type="match status" value="1"/>
</dbReference>
<evidence type="ECO:0000256" key="3">
    <source>
        <dbReference type="ARBA" id="ARBA00022741"/>
    </source>
</evidence>
<dbReference type="Proteomes" id="UP000323876">
    <property type="component" value="Unassembled WGS sequence"/>
</dbReference>
<dbReference type="InterPro" id="IPR020845">
    <property type="entry name" value="AMP-binding_CS"/>
</dbReference>
<dbReference type="PANTHER" id="PTHR43272:SF33">
    <property type="entry name" value="AMP-BINDING DOMAIN-CONTAINING PROTEIN-RELATED"/>
    <property type="match status" value="1"/>
</dbReference>
<feature type="domain" description="Carrier" evidence="6">
    <location>
        <begin position="651"/>
        <end position="726"/>
    </location>
</feature>
<dbReference type="Pfam" id="PF00550">
    <property type="entry name" value="PP-binding"/>
    <property type="match status" value="1"/>
</dbReference>
<feature type="binding site" evidence="5">
    <location>
        <position position="811"/>
    </location>
    <ligand>
        <name>NADP(+)</name>
        <dbReference type="ChEBI" id="CHEBI:58349"/>
    </ligand>
</feature>
<feature type="binding site" evidence="5">
    <location>
        <position position="295"/>
    </location>
    <ligand>
        <name>AMP</name>
        <dbReference type="ChEBI" id="CHEBI:456215"/>
    </ligand>
</feature>
<keyword evidence="3 5" id="KW-0547">Nucleotide-binding</keyword>
<keyword evidence="2 5" id="KW-0597">Phosphoprotein</keyword>
<keyword evidence="1 5" id="KW-0596">Phosphopantetheine</keyword>
<dbReference type="RefSeq" id="WP_150407147.1">
    <property type="nucleotide sequence ID" value="NZ_VXLC01000028.1"/>
</dbReference>
<evidence type="ECO:0000313" key="7">
    <source>
        <dbReference type="EMBL" id="KAA8882937.1"/>
    </source>
</evidence>
<feature type="binding site" evidence="5">
    <location>
        <begin position="877"/>
        <end position="879"/>
    </location>
    <ligand>
        <name>NADP(+)</name>
        <dbReference type="ChEBI" id="CHEBI:58349"/>
    </ligand>
</feature>
<evidence type="ECO:0000256" key="1">
    <source>
        <dbReference type="ARBA" id="ARBA00022450"/>
    </source>
</evidence>
<keyword evidence="5" id="KW-0521">NADP</keyword>
<comment type="catalytic activity">
    <reaction evidence="5">
        <text>a carboxylate + ATP + NADPH + H(+) = an aldehyde + AMP + diphosphate + NADP(+)</text>
        <dbReference type="Rhea" id="RHEA:50916"/>
        <dbReference type="ChEBI" id="CHEBI:15378"/>
        <dbReference type="ChEBI" id="CHEBI:17478"/>
        <dbReference type="ChEBI" id="CHEBI:29067"/>
        <dbReference type="ChEBI" id="CHEBI:30616"/>
        <dbReference type="ChEBI" id="CHEBI:33019"/>
        <dbReference type="ChEBI" id="CHEBI:57783"/>
        <dbReference type="ChEBI" id="CHEBI:58349"/>
        <dbReference type="ChEBI" id="CHEBI:456215"/>
    </reaction>
</comment>
<dbReference type="GO" id="GO:0005524">
    <property type="term" value="F:ATP binding"/>
    <property type="evidence" value="ECO:0007669"/>
    <property type="project" value="UniProtKB-UniRule"/>
</dbReference>
<dbReference type="PROSITE" id="PS00455">
    <property type="entry name" value="AMP_BINDING"/>
    <property type="match status" value="1"/>
</dbReference>
<comment type="cofactor">
    <cofactor evidence="5">
        <name>pantetheine 4'-phosphate</name>
        <dbReference type="ChEBI" id="CHEBI:47942"/>
    </cofactor>
    <text evidence="5">Binds 1 phosphopantetheine covalently.</text>
</comment>
<dbReference type="InterPro" id="IPR009081">
    <property type="entry name" value="PP-bd_ACP"/>
</dbReference>
<dbReference type="Gene3D" id="3.40.50.12780">
    <property type="entry name" value="N-terminal domain of ligase-like"/>
    <property type="match status" value="1"/>
</dbReference>
<dbReference type="PANTHER" id="PTHR43272">
    <property type="entry name" value="LONG-CHAIN-FATTY-ACID--COA LIGASE"/>
    <property type="match status" value="1"/>
</dbReference>
<dbReference type="InterPro" id="IPR010080">
    <property type="entry name" value="Thioester_reductase-like_dom"/>
</dbReference>
<feature type="binding site" evidence="5">
    <location>
        <position position="612"/>
    </location>
    <ligand>
        <name>AMP</name>
        <dbReference type="ChEBI" id="CHEBI:456215"/>
    </ligand>
</feature>
<dbReference type="CDD" id="cd05235">
    <property type="entry name" value="SDR_e1"/>
    <property type="match status" value="1"/>
</dbReference>
<dbReference type="AlphaFoldDB" id="A0A5N0E0J5"/>
<feature type="binding site" evidence="5">
    <location>
        <position position="917"/>
    </location>
    <ligand>
        <name>NADP(+)</name>
        <dbReference type="ChEBI" id="CHEBI:58349"/>
    </ligand>
</feature>
<dbReference type="SMART" id="SM00823">
    <property type="entry name" value="PKS_PP"/>
    <property type="match status" value="1"/>
</dbReference>
<accession>A0A5N0E0J5</accession>
<dbReference type="InterPro" id="IPR036736">
    <property type="entry name" value="ACP-like_sf"/>
</dbReference>
<gene>
    <name evidence="5" type="primary">car</name>
    <name evidence="7" type="ORF">F3087_38660</name>
</gene>
<dbReference type="OrthoDB" id="2472181at2"/>
<evidence type="ECO:0000313" key="8">
    <source>
        <dbReference type="Proteomes" id="UP000323876"/>
    </source>
</evidence>
<keyword evidence="5" id="KW-0560">Oxidoreductase</keyword>
<dbReference type="GO" id="GO:0016020">
    <property type="term" value="C:membrane"/>
    <property type="evidence" value="ECO:0007669"/>
    <property type="project" value="TreeGrafter"/>
</dbReference>
<dbReference type="InterPro" id="IPR042099">
    <property type="entry name" value="ANL_N_sf"/>
</dbReference>
<comment type="caution">
    <text evidence="5">Lacks conserved residue(s) required for the propagation of feature annotation.</text>
</comment>
<dbReference type="SUPFAM" id="SSF47336">
    <property type="entry name" value="ACP-like"/>
    <property type="match status" value="1"/>
</dbReference>
<feature type="binding site" evidence="5">
    <location>
        <position position="416"/>
    </location>
    <ligand>
        <name>AMP</name>
        <dbReference type="ChEBI" id="CHEBI:456215"/>
    </ligand>
</feature>
<feature type="modified residue" description="O-(pantetheine 4'-phosphoryl)serine" evidence="5">
    <location>
        <position position="685"/>
    </location>
</feature>
<dbReference type="SUPFAM" id="SSF56801">
    <property type="entry name" value="Acetyl-CoA synthetase-like"/>
    <property type="match status" value="1"/>
</dbReference>
<dbReference type="GO" id="GO:0031177">
    <property type="term" value="F:phosphopantetheine binding"/>
    <property type="evidence" value="ECO:0007669"/>
    <property type="project" value="UniProtKB-UniRule"/>
</dbReference>
<dbReference type="InterPro" id="IPR000873">
    <property type="entry name" value="AMP-dep_synth/lig_dom"/>
</dbReference>
<comment type="function">
    <text evidence="5">Catalyzes the ATP- and NADPH-dependent reduction of carboxylic acids to the corresponding aldehydes.</text>
</comment>
<name>A0A5N0E0J5_9NOCA</name>
<feature type="binding site" evidence="5">
    <location>
        <position position="390"/>
    </location>
    <ligand>
        <name>AMP</name>
        <dbReference type="ChEBI" id="CHEBI:456215"/>
    </ligand>
</feature>
<dbReference type="NCBIfam" id="TIGR01746">
    <property type="entry name" value="Thioester-redct"/>
    <property type="match status" value="1"/>
</dbReference>
<dbReference type="Pfam" id="PF07993">
    <property type="entry name" value="NAD_binding_4"/>
    <property type="match status" value="1"/>
</dbReference>
<evidence type="ECO:0000256" key="2">
    <source>
        <dbReference type="ARBA" id="ARBA00022553"/>
    </source>
</evidence>
<proteinExistence type="inferred from homology"/>
<feature type="binding site" evidence="5">
    <location>
        <begin position="851"/>
        <end position="852"/>
    </location>
    <ligand>
        <name>NADP(+)</name>
        <dbReference type="ChEBI" id="CHEBI:58349"/>
    </ligand>
</feature>
<dbReference type="GO" id="GO:0050661">
    <property type="term" value="F:NADP binding"/>
    <property type="evidence" value="ECO:0007669"/>
    <property type="project" value="UniProtKB-UniRule"/>
</dbReference>
<dbReference type="EC" id="1.2.1.-" evidence="5"/>
<feature type="binding site" evidence="5">
    <location>
        <position position="489"/>
    </location>
    <ligand>
        <name>AMP</name>
        <dbReference type="ChEBI" id="CHEBI:456215"/>
    </ligand>
</feature>
<feature type="binding site" evidence="5">
    <location>
        <position position="821"/>
    </location>
    <ligand>
        <name>NADP(+)</name>
        <dbReference type="ChEBI" id="CHEBI:58349"/>
    </ligand>
</feature>
<protein>
    <recommendedName>
        <fullName evidence="5">Carboxylic acid reductase</fullName>
        <shortName evidence="5">CAR</shortName>
        <ecNumber evidence="5">1.2.1.-</ecNumber>
    </recommendedName>
    <alternativeName>
        <fullName evidence="5">ATP/NADPH-dependent carboxylic acid reductase</fullName>
    </alternativeName>
</protein>
<dbReference type="GO" id="GO:0004467">
    <property type="term" value="F:long-chain fatty acid-CoA ligase activity"/>
    <property type="evidence" value="ECO:0007669"/>
    <property type="project" value="TreeGrafter"/>
</dbReference>
<comment type="similarity">
    <text evidence="5">Belongs to the ATP-dependent AMP-binding enzyme family. Carboxylic acid reductase subfamily.</text>
</comment>
<dbReference type="CDD" id="cd17632">
    <property type="entry name" value="AFD_CAR-like"/>
    <property type="match status" value="1"/>
</dbReference>
<dbReference type="EMBL" id="VXLC01000028">
    <property type="protein sequence ID" value="KAA8882937.1"/>
    <property type="molecule type" value="Genomic_DNA"/>
</dbReference>
<comment type="domain">
    <text evidence="5">The N-terminal domain likely catalyzes substrate activation by formation of an initial acyl-AMP intermediate, the central region contains the phosphopantetheine attachment site, and the C-terminal domain catalyzes the reduction by NADPH of the intermediate thioester formed from the attack of the phosphopantetheine thiol at the carbonyl carbon of acyl-AMP.</text>
</comment>
<dbReference type="SUPFAM" id="SSF51735">
    <property type="entry name" value="NAD(P)-binding Rossmann-fold domains"/>
    <property type="match status" value="1"/>
</dbReference>
<feature type="binding site" evidence="5">
    <location>
        <position position="957"/>
    </location>
    <ligand>
        <name>NADP(+)</name>
        <dbReference type="ChEBI" id="CHEBI:58349"/>
    </ligand>
</feature>
<reference evidence="7 8" key="1">
    <citation type="submission" date="2019-09" db="EMBL/GenBank/DDBJ databases">
        <authorList>
            <person name="Wang X."/>
        </authorList>
    </citation>
    <scope>NUCLEOTIDE SEQUENCE [LARGE SCALE GENOMIC DNA]</scope>
    <source>
        <strain evidence="7 8">CICC 11023</strain>
    </source>
</reference>
<dbReference type="InterPro" id="IPR013120">
    <property type="entry name" value="FAR_NAD-bd"/>
</dbReference>
<dbReference type="Gene3D" id="1.10.1200.10">
    <property type="entry name" value="ACP-like"/>
    <property type="match status" value="1"/>
</dbReference>
<evidence type="ECO:0000256" key="4">
    <source>
        <dbReference type="ARBA" id="ARBA00022840"/>
    </source>
</evidence>
<dbReference type="InterPro" id="IPR036291">
    <property type="entry name" value="NAD(P)-bd_dom_sf"/>
</dbReference>